<dbReference type="Proteomes" id="UP000033664">
    <property type="component" value="Unassembled WGS sequence"/>
</dbReference>
<feature type="chain" id="PRO_5002474729" evidence="1">
    <location>
        <begin position="19"/>
        <end position="352"/>
    </location>
</feature>
<dbReference type="AlphaFoldDB" id="A0A0F4PV74"/>
<evidence type="ECO:0000313" key="3">
    <source>
        <dbReference type="Proteomes" id="UP000033664"/>
    </source>
</evidence>
<dbReference type="EMBL" id="JXXZ01000001">
    <property type="protein sequence ID" value="KJZ02258.1"/>
    <property type="molecule type" value="Genomic_DNA"/>
</dbReference>
<dbReference type="InterPro" id="IPR010653">
    <property type="entry name" value="NlpB/DapX"/>
</dbReference>
<sequence>MQYWIPKALMLSALVSLSGCGIFTSEAHHPRNYRTNEPVVAPEGLDAPRQDPTYKMDVARYDNSEQAKATKPPMQIMPLAEGSWLDENEKLARVYFDKNEGIEDLDEFIWHAIEGVLSDYNTQAVSADKLIGTVETDWFSIVRVEEGWLWDDEIVAEQRYKFIIEEKDHQRTAALRAEMVDYRSDDVPLTPLLQQRLETRALNAVISEFDYRYRQLKVELRQRQGIISLDMGFDNKGNAALVTEQAYNVVFERFAGFLERLQFTIVEVDVDSGRIIADYTKPEASVWDSIWGEEAMQLPLEDGQYQILMSTTREGGTSITWMDKEGEVLQPGTMNDLQQALVQALRIRGIQI</sequence>
<dbReference type="GeneID" id="58227042"/>
<comment type="caution">
    <text evidence="2">The sequence shown here is derived from an EMBL/GenBank/DDBJ whole genome shotgun (WGS) entry which is preliminary data.</text>
</comment>
<dbReference type="PATRIC" id="fig|151081.8.peg.1359"/>
<dbReference type="PROSITE" id="PS51257">
    <property type="entry name" value="PROKAR_LIPOPROTEIN"/>
    <property type="match status" value="1"/>
</dbReference>
<organism evidence="2 3">
    <name type="scientific">Pseudoalteromonas ruthenica</name>
    <dbReference type="NCBI Taxonomy" id="151081"/>
    <lineage>
        <taxon>Bacteria</taxon>
        <taxon>Pseudomonadati</taxon>
        <taxon>Pseudomonadota</taxon>
        <taxon>Gammaproteobacteria</taxon>
        <taxon>Alteromonadales</taxon>
        <taxon>Pseudoalteromonadaceae</taxon>
        <taxon>Pseudoalteromonas</taxon>
    </lineage>
</organism>
<dbReference type="RefSeq" id="WP_045978993.1">
    <property type="nucleotide sequence ID" value="NZ_JXXY01000005.1"/>
</dbReference>
<dbReference type="Gene3D" id="3.30.530.50">
    <property type="match status" value="1"/>
</dbReference>
<dbReference type="InterPro" id="IPR042268">
    <property type="entry name" value="BamC_C"/>
</dbReference>
<proteinExistence type="predicted"/>
<evidence type="ECO:0000313" key="2">
    <source>
        <dbReference type="EMBL" id="KJZ02258.1"/>
    </source>
</evidence>
<name>A0A0F4PV74_9GAMM</name>
<dbReference type="OrthoDB" id="5598420at2"/>
<keyword evidence="3" id="KW-1185">Reference proteome</keyword>
<keyword evidence="1" id="KW-0732">Signal</keyword>
<reference evidence="2 3" key="1">
    <citation type="journal article" date="2015" name="BMC Genomics">
        <title>Genome mining reveals unlocked bioactive potential of marine Gram-negative bacteria.</title>
        <authorList>
            <person name="Machado H."/>
            <person name="Sonnenschein E.C."/>
            <person name="Melchiorsen J."/>
            <person name="Gram L."/>
        </authorList>
    </citation>
    <scope>NUCLEOTIDE SEQUENCE [LARGE SCALE GENOMIC DNA]</scope>
    <source>
        <strain evidence="2 3">S3137</strain>
    </source>
</reference>
<protein>
    <submittedName>
        <fullName evidence="2">Outer membrane protein assembly factor BamC</fullName>
    </submittedName>
</protein>
<gene>
    <name evidence="2" type="ORF">TW72_00900</name>
</gene>
<feature type="signal peptide" evidence="1">
    <location>
        <begin position="1"/>
        <end position="18"/>
    </location>
</feature>
<evidence type="ECO:0000256" key="1">
    <source>
        <dbReference type="SAM" id="SignalP"/>
    </source>
</evidence>
<dbReference type="Pfam" id="PF06804">
    <property type="entry name" value="Lipoprotein_18"/>
    <property type="match status" value="1"/>
</dbReference>
<dbReference type="Gene3D" id="3.30.310.170">
    <property type="entry name" value="Outer membrane protein assembly factor BamC"/>
    <property type="match status" value="1"/>
</dbReference>
<dbReference type="eggNOG" id="COG3317">
    <property type="taxonomic scope" value="Bacteria"/>
</dbReference>
<accession>A0A0F4PV74</accession>